<feature type="chain" id="PRO_5002748800" evidence="1">
    <location>
        <begin position="21"/>
        <end position="209"/>
    </location>
</feature>
<gene>
    <name evidence="2" type="ORF">LACBIDRAFT_309480</name>
</gene>
<proteinExistence type="predicted"/>
<dbReference type="Proteomes" id="UP000001194">
    <property type="component" value="Unassembled WGS sequence"/>
</dbReference>
<dbReference type="KEGG" id="lbc:LACBIDRAFT_309480"/>
<evidence type="ECO:0000256" key="1">
    <source>
        <dbReference type="SAM" id="SignalP"/>
    </source>
</evidence>
<dbReference type="InParanoid" id="B0DSE6"/>
<dbReference type="HOGENOM" id="CLU_1315580_0_0_1"/>
<dbReference type="AlphaFoldDB" id="B0DSE6"/>
<dbReference type="RefSeq" id="XP_001886895.1">
    <property type="nucleotide sequence ID" value="XM_001886860.1"/>
</dbReference>
<name>B0DSE6_LACBS</name>
<accession>B0DSE6</accession>
<feature type="signal peptide" evidence="1">
    <location>
        <begin position="1"/>
        <end position="20"/>
    </location>
</feature>
<dbReference type="EMBL" id="DS547130">
    <property type="protein sequence ID" value="EDR02532.1"/>
    <property type="molecule type" value="Genomic_DNA"/>
</dbReference>
<evidence type="ECO:0000313" key="3">
    <source>
        <dbReference type="Proteomes" id="UP000001194"/>
    </source>
</evidence>
<reference evidence="2 3" key="1">
    <citation type="journal article" date="2008" name="Nature">
        <title>The genome of Laccaria bicolor provides insights into mycorrhizal symbiosis.</title>
        <authorList>
            <person name="Martin F."/>
            <person name="Aerts A."/>
            <person name="Ahren D."/>
            <person name="Brun A."/>
            <person name="Danchin E.G.J."/>
            <person name="Duchaussoy F."/>
            <person name="Gibon J."/>
            <person name="Kohler A."/>
            <person name="Lindquist E."/>
            <person name="Pereda V."/>
            <person name="Salamov A."/>
            <person name="Shapiro H.J."/>
            <person name="Wuyts J."/>
            <person name="Blaudez D."/>
            <person name="Buee M."/>
            <person name="Brokstein P."/>
            <person name="Canbaeck B."/>
            <person name="Cohen D."/>
            <person name="Courty P.E."/>
            <person name="Coutinho P.M."/>
            <person name="Delaruelle C."/>
            <person name="Detter J.C."/>
            <person name="Deveau A."/>
            <person name="DiFazio S."/>
            <person name="Duplessis S."/>
            <person name="Fraissinet-Tachet L."/>
            <person name="Lucic E."/>
            <person name="Frey-Klett P."/>
            <person name="Fourrey C."/>
            <person name="Feussner I."/>
            <person name="Gay G."/>
            <person name="Grimwood J."/>
            <person name="Hoegger P.J."/>
            <person name="Jain P."/>
            <person name="Kilaru S."/>
            <person name="Labbe J."/>
            <person name="Lin Y.C."/>
            <person name="Legue V."/>
            <person name="Le Tacon F."/>
            <person name="Marmeisse R."/>
            <person name="Melayah D."/>
            <person name="Montanini B."/>
            <person name="Muratet M."/>
            <person name="Nehls U."/>
            <person name="Niculita-Hirzel H."/>
            <person name="Oudot-Le Secq M.P."/>
            <person name="Peter M."/>
            <person name="Quesneville H."/>
            <person name="Rajashekar B."/>
            <person name="Reich M."/>
            <person name="Rouhier N."/>
            <person name="Schmutz J."/>
            <person name="Yin T."/>
            <person name="Chalot M."/>
            <person name="Henrissat B."/>
            <person name="Kuees U."/>
            <person name="Lucas S."/>
            <person name="Van de Peer Y."/>
            <person name="Podila G.K."/>
            <person name="Polle A."/>
            <person name="Pukkila P.J."/>
            <person name="Richardson P.M."/>
            <person name="Rouze P."/>
            <person name="Sanders I.R."/>
            <person name="Stajich J.E."/>
            <person name="Tunlid A."/>
            <person name="Tuskan G."/>
            <person name="Grigoriev I.V."/>
        </authorList>
    </citation>
    <scope>NUCLEOTIDE SEQUENCE [LARGE SCALE GENOMIC DNA]</scope>
    <source>
        <strain evidence="3">S238N-H82 / ATCC MYA-4686</strain>
    </source>
</reference>
<organism evidence="3">
    <name type="scientific">Laccaria bicolor (strain S238N-H82 / ATCC MYA-4686)</name>
    <name type="common">Bicoloured deceiver</name>
    <name type="synonym">Laccaria laccata var. bicolor</name>
    <dbReference type="NCBI Taxonomy" id="486041"/>
    <lineage>
        <taxon>Eukaryota</taxon>
        <taxon>Fungi</taxon>
        <taxon>Dikarya</taxon>
        <taxon>Basidiomycota</taxon>
        <taxon>Agaricomycotina</taxon>
        <taxon>Agaricomycetes</taxon>
        <taxon>Agaricomycetidae</taxon>
        <taxon>Agaricales</taxon>
        <taxon>Agaricineae</taxon>
        <taxon>Hydnangiaceae</taxon>
        <taxon>Laccaria</taxon>
    </lineage>
</organism>
<keyword evidence="1" id="KW-0732">Signal</keyword>
<sequence>MHFSTVTLVSSILLASQAVALVPRSPFVQLFPRQTTDACTASCSIFDDALNACTTTTCLCTATVANGLSTCVNCYYSNTPTAAVLTSANKLISTFEDTCSAFTLPAISVKTSSGGATTAVTTVVSTAPRVTSTTNTPITVTSVAAGTTVSPPKVTVTAVTADGASTTAGASSSSSGNVIPGLTSGAISAQCQSLVVPAAVVLGGFLAMM</sequence>
<evidence type="ECO:0000313" key="2">
    <source>
        <dbReference type="EMBL" id="EDR02532.1"/>
    </source>
</evidence>
<dbReference type="GeneID" id="6082534"/>
<keyword evidence="3" id="KW-1185">Reference proteome</keyword>
<protein>
    <submittedName>
        <fullName evidence="2">GPI-anchored small secreted protein</fullName>
    </submittedName>
</protein>
<dbReference type="OrthoDB" id="3062033at2759"/>